<dbReference type="InterPro" id="IPR017441">
    <property type="entry name" value="Protein_kinase_ATP_BS"/>
</dbReference>
<dbReference type="AlphaFoldDB" id="A0A2G9I4I9"/>
<dbReference type="GO" id="GO:0005524">
    <property type="term" value="F:ATP binding"/>
    <property type="evidence" value="ECO:0007669"/>
    <property type="project" value="UniProtKB-UniRule"/>
</dbReference>
<dbReference type="SUPFAM" id="SSF56112">
    <property type="entry name" value="Protein kinase-like (PK-like)"/>
    <property type="match status" value="1"/>
</dbReference>
<dbReference type="InterPro" id="IPR008271">
    <property type="entry name" value="Ser/Thr_kinase_AS"/>
</dbReference>
<dbReference type="STRING" id="429701.A0A2G9I4I9"/>
<gene>
    <name evidence="10" type="ORF">CDL12_02588</name>
</gene>
<dbReference type="InterPro" id="IPR000719">
    <property type="entry name" value="Prot_kinase_dom"/>
</dbReference>
<keyword evidence="2 10" id="KW-0808">Transferase</keyword>
<dbReference type="Proteomes" id="UP000231279">
    <property type="component" value="Unassembled WGS sequence"/>
</dbReference>
<feature type="domain" description="Protein kinase" evidence="9">
    <location>
        <begin position="284"/>
        <end position="494"/>
    </location>
</feature>
<dbReference type="FunFam" id="3.30.200.20:FF:000039">
    <property type="entry name" value="receptor-like protein kinase FERONIA"/>
    <property type="match status" value="1"/>
</dbReference>
<evidence type="ECO:0000256" key="2">
    <source>
        <dbReference type="ARBA" id="ARBA00022679"/>
    </source>
</evidence>
<keyword evidence="8" id="KW-0472">Membrane</keyword>
<evidence type="ECO:0000256" key="8">
    <source>
        <dbReference type="SAM" id="Phobius"/>
    </source>
</evidence>
<dbReference type="OrthoDB" id="1928639at2759"/>
<feature type="transmembrane region" description="Helical" evidence="8">
    <location>
        <begin position="216"/>
        <end position="240"/>
    </location>
</feature>
<dbReference type="SMART" id="SM00220">
    <property type="entry name" value="S_TKc"/>
    <property type="match status" value="1"/>
</dbReference>
<sequence>MFDISRNGTYVVRFHFFHFSSLGNLSDAHFNISAYESPILSNFTVKNSSSSDFLPTQEFFLPVHVGKLRIDFMPFDEHSFAFANAIENGEYNGLVRSPLHVIHRINVGGSEITPDNDTLLRYWIPADDYLLHKNTVRSTYEGKLNYQRGGATIIRPFIYSQTAAPFYEDFVVDSDDFSPMLFRVRGDQTAFLDGIEIVEVIDQFAPKGSHSNRMKLFIIIGRCVGVVLVLIVLAMFMFCLKRRKWMPVETTDWRLVPLYGGTHADFNLGLKIPFSEILYATRKFDTKLLIGEGGFGKVYKGVLRNGAKVAVKRSEPGDGQGLSEFQREIMILSKIRHQNLVPLIGYCDECNEMILVYKFIEKGTLRDHLYSLKGESEESSVGSKLSWDQRLRICIGAARGLDYFHTGSPRVIIHRDIKSTNILLDKHYVAKTHVTTDVKDSFRYLDPECFRCFQLTLKSDVYSFVLLEVLCARPVIDHSLPREQVNLSEWAMSW</sequence>
<dbReference type="Pfam" id="PF07714">
    <property type="entry name" value="PK_Tyr_Ser-Thr"/>
    <property type="match status" value="1"/>
</dbReference>
<evidence type="ECO:0000313" key="11">
    <source>
        <dbReference type="Proteomes" id="UP000231279"/>
    </source>
</evidence>
<dbReference type="PROSITE" id="PS00107">
    <property type="entry name" value="PROTEIN_KINASE_ATP"/>
    <property type="match status" value="1"/>
</dbReference>
<dbReference type="PANTHER" id="PTHR47989">
    <property type="entry name" value="OS01G0750732 PROTEIN"/>
    <property type="match status" value="1"/>
</dbReference>
<reference evidence="11" key="1">
    <citation type="journal article" date="2018" name="Gigascience">
        <title>Genome assembly of the Pink Ipe (Handroanthus impetiginosus, Bignoniaceae), a highly valued, ecologically keystone Neotropical timber forest tree.</title>
        <authorList>
            <person name="Silva-Junior O.B."/>
            <person name="Grattapaglia D."/>
            <person name="Novaes E."/>
            <person name="Collevatti R.G."/>
        </authorList>
    </citation>
    <scope>NUCLEOTIDE SEQUENCE [LARGE SCALE GENOMIC DNA]</scope>
    <source>
        <strain evidence="11">cv. UFG-1</strain>
    </source>
</reference>
<dbReference type="PANTHER" id="PTHR47989:SF62">
    <property type="entry name" value="OS05G0423500 PROTEIN"/>
    <property type="match status" value="1"/>
</dbReference>
<dbReference type="InterPro" id="IPR001245">
    <property type="entry name" value="Ser-Thr/Tyr_kinase_cat_dom"/>
</dbReference>
<evidence type="ECO:0000256" key="6">
    <source>
        <dbReference type="PROSITE-ProRule" id="PRU10141"/>
    </source>
</evidence>
<dbReference type="EMBL" id="NKXS01000375">
    <property type="protein sequence ID" value="PIN24678.1"/>
    <property type="molecule type" value="Genomic_DNA"/>
</dbReference>
<feature type="binding site" evidence="6">
    <location>
        <position position="312"/>
    </location>
    <ligand>
        <name>ATP</name>
        <dbReference type="ChEBI" id="CHEBI:30616"/>
    </ligand>
</feature>
<keyword evidence="4 10" id="KW-0418">Kinase</keyword>
<dbReference type="EC" id="2.7.11.1" evidence="10"/>
<evidence type="ECO:0000256" key="7">
    <source>
        <dbReference type="RuleBase" id="RU000304"/>
    </source>
</evidence>
<dbReference type="Gene3D" id="1.10.510.10">
    <property type="entry name" value="Transferase(Phosphotransferase) domain 1"/>
    <property type="match status" value="1"/>
</dbReference>
<organism evidence="10 11">
    <name type="scientific">Handroanthus impetiginosus</name>
    <dbReference type="NCBI Taxonomy" id="429701"/>
    <lineage>
        <taxon>Eukaryota</taxon>
        <taxon>Viridiplantae</taxon>
        <taxon>Streptophyta</taxon>
        <taxon>Embryophyta</taxon>
        <taxon>Tracheophyta</taxon>
        <taxon>Spermatophyta</taxon>
        <taxon>Magnoliopsida</taxon>
        <taxon>eudicotyledons</taxon>
        <taxon>Gunneridae</taxon>
        <taxon>Pentapetalae</taxon>
        <taxon>asterids</taxon>
        <taxon>lamiids</taxon>
        <taxon>Lamiales</taxon>
        <taxon>Bignoniaceae</taxon>
        <taxon>Crescentiina</taxon>
        <taxon>Tabebuia alliance</taxon>
        <taxon>Handroanthus</taxon>
    </lineage>
</organism>
<evidence type="ECO:0000256" key="4">
    <source>
        <dbReference type="ARBA" id="ARBA00022777"/>
    </source>
</evidence>
<keyword evidence="11" id="KW-1185">Reference proteome</keyword>
<dbReference type="GO" id="GO:0004674">
    <property type="term" value="F:protein serine/threonine kinase activity"/>
    <property type="evidence" value="ECO:0007669"/>
    <property type="project" value="UniProtKB-KW"/>
</dbReference>
<evidence type="ECO:0000259" key="9">
    <source>
        <dbReference type="PROSITE" id="PS50011"/>
    </source>
</evidence>
<keyword evidence="8" id="KW-0812">Transmembrane</keyword>
<dbReference type="Gene3D" id="3.30.200.20">
    <property type="entry name" value="Phosphorylase Kinase, domain 1"/>
    <property type="match status" value="1"/>
</dbReference>
<keyword evidence="8" id="KW-1133">Transmembrane helix</keyword>
<proteinExistence type="inferred from homology"/>
<dbReference type="PROSITE" id="PS50011">
    <property type="entry name" value="PROTEIN_KINASE_DOM"/>
    <property type="match status" value="1"/>
</dbReference>
<evidence type="ECO:0000256" key="5">
    <source>
        <dbReference type="ARBA" id="ARBA00022840"/>
    </source>
</evidence>
<keyword evidence="3 6" id="KW-0547">Nucleotide-binding</keyword>
<protein>
    <submittedName>
        <fullName evidence="10">Tyrosine kinase</fullName>
        <ecNumber evidence="10">2.7.11.1</ecNumber>
    </submittedName>
</protein>
<dbReference type="InterPro" id="IPR011009">
    <property type="entry name" value="Kinase-like_dom_sf"/>
</dbReference>
<name>A0A2G9I4I9_9LAMI</name>
<dbReference type="Gene3D" id="2.60.120.430">
    <property type="entry name" value="Galactose-binding lectin"/>
    <property type="match status" value="1"/>
</dbReference>
<accession>A0A2G9I4I9</accession>
<evidence type="ECO:0000256" key="3">
    <source>
        <dbReference type="ARBA" id="ARBA00022741"/>
    </source>
</evidence>
<comment type="caution">
    <text evidence="10">The sequence shown here is derived from an EMBL/GenBank/DDBJ whole genome shotgun (WGS) entry which is preliminary data.</text>
</comment>
<keyword evidence="5 6" id="KW-0067">ATP-binding</keyword>
<dbReference type="PROSITE" id="PS00108">
    <property type="entry name" value="PROTEIN_KINASE_ST"/>
    <property type="match status" value="1"/>
</dbReference>
<comment type="similarity">
    <text evidence="7">Belongs to the protein kinase superfamily.</text>
</comment>
<evidence type="ECO:0000313" key="10">
    <source>
        <dbReference type="EMBL" id="PIN24678.1"/>
    </source>
</evidence>
<evidence type="ECO:0000256" key="1">
    <source>
        <dbReference type="ARBA" id="ARBA00022527"/>
    </source>
</evidence>
<keyword evidence="1 7" id="KW-0723">Serine/threonine-protein kinase</keyword>